<comment type="function">
    <text evidence="7">Involved in DNA repair and RecF pathway recombination.</text>
</comment>
<dbReference type="Proteomes" id="UP000282574">
    <property type="component" value="Unassembled WGS sequence"/>
</dbReference>
<evidence type="ECO:0000313" key="9">
    <source>
        <dbReference type="EMBL" id="RUT12774.1"/>
    </source>
</evidence>
<protein>
    <recommendedName>
        <fullName evidence="2 7">DNA repair protein RecO</fullName>
    </recommendedName>
    <alternativeName>
        <fullName evidence="6 7">Recombination protein O</fullName>
    </alternativeName>
</protein>
<dbReference type="GO" id="GO:0006310">
    <property type="term" value="P:DNA recombination"/>
    <property type="evidence" value="ECO:0007669"/>
    <property type="project" value="UniProtKB-UniRule"/>
</dbReference>
<proteinExistence type="inferred from homology"/>
<dbReference type="InterPro" id="IPR022572">
    <property type="entry name" value="DNA_rep/recomb_RecO_N"/>
</dbReference>
<dbReference type="SUPFAM" id="SSF50249">
    <property type="entry name" value="Nucleic acid-binding proteins"/>
    <property type="match status" value="1"/>
</dbReference>
<dbReference type="EMBL" id="RSCK01000011">
    <property type="protein sequence ID" value="RUT12774.1"/>
    <property type="molecule type" value="Genomic_DNA"/>
</dbReference>
<dbReference type="InterPro" id="IPR012340">
    <property type="entry name" value="NA-bd_OB-fold"/>
</dbReference>
<evidence type="ECO:0000256" key="5">
    <source>
        <dbReference type="ARBA" id="ARBA00023204"/>
    </source>
</evidence>
<dbReference type="Pfam" id="PF11967">
    <property type="entry name" value="RecO_N"/>
    <property type="match status" value="1"/>
</dbReference>
<organism evidence="9 10">
    <name type="scientific">Chroococcidiopsis cubana SAG 39.79</name>
    <dbReference type="NCBI Taxonomy" id="388085"/>
    <lineage>
        <taxon>Bacteria</taxon>
        <taxon>Bacillati</taxon>
        <taxon>Cyanobacteriota</taxon>
        <taxon>Cyanophyceae</taxon>
        <taxon>Chroococcidiopsidales</taxon>
        <taxon>Chroococcidiopsidaceae</taxon>
        <taxon>Chroococcidiopsis</taxon>
    </lineage>
</organism>
<dbReference type="PANTHER" id="PTHR33991">
    <property type="entry name" value="DNA REPAIR PROTEIN RECO"/>
    <property type="match status" value="1"/>
</dbReference>
<evidence type="ECO:0000313" key="10">
    <source>
        <dbReference type="Proteomes" id="UP000282574"/>
    </source>
</evidence>
<accession>A0AB37UMW5</accession>
<keyword evidence="10" id="KW-1185">Reference proteome</keyword>
<sequence length="319" mass="34672">MSRTYKATGINLKSMPLGEADRLLTILTQEFGLIRAVAPGVRKQNSKIGGRSGLFVVNELLIAQGRSLDKITQAETIESYPALSQDLGKLAASQYLAEMAMCQALSEQPQTELFFLLNEHLKRLEQLPKSAGSSTLAHLCHAAFHLLALAGVAPQVQACSLTANSLTPDFSTPNWQVGFSTSAGGTVNLSAWENATAIGKNSDRNKSIKSDDVTNTNILPPTGRVAEAMGTGYRAIAHKQEKLVLDRRINAAELALLQQLSQANLPAIAVLDRHNWLSIERILRQYVQYHFGRPIRSAALIDSYFASLPSPLTEDHATV</sequence>
<dbReference type="RefSeq" id="WP_106166650.1">
    <property type="nucleotide sequence ID" value="NZ_JAVKZF010000002.1"/>
</dbReference>
<dbReference type="PANTHER" id="PTHR33991:SF1">
    <property type="entry name" value="DNA REPAIR PROTEIN RECO"/>
    <property type="match status" value="1"/>
</dbReference>
<keyword evidence="5 7" id="KW-0234">DNA repair</keyword>
<comment type="similarity">
    <text evidence="1 7">Belongs to the RecO family.</text>
</comment>
<keyword evidence="3 7" id="KW-0227">DNA damage</keyword>
<evidence type="ECO:0000259" key="8">
    <source>
        <dbReference type="Pfam" id="PF11967"/>
    </source>
</evidence>
<keyword evidence="4 7" id="KW-0233">DNA recombination</keyword>
<reference evidence="9 10" key="1">
    <citation type="journal article" date="2019" name="Genome Biol. Evol.">
        <title>Day and night: Metabolic profiles and evolutionary relationships of six axenic non-marine cyanobacteria.</title>
        <authorList>
            <person name="Will S.E."/>
            <person name="Henke P."/>
            <person name="Boedeker C."/>
            <person name="Huang S."/>
            <person name="Brinkmann H."/>
            <person name="Rohde M."/>
            <person name="Jarek M."/>
            <person name="Friedl T."/>
            <person name="Seufert S."/>
            <person name="Schumacher M."/>
            <person name="Overmann J."/>
            <person name="Neumann-Schaal M."/>
            <person name="Petersen J."/>
        </authorList>
    </citation>
    <scope>NUCLEOTIDE SEQUENCE [LARGE SCALE GENOMIC DNA]</scope>
    <source>
        <strain evidence="9 10">SAG 39.79</strain>
    </source>
</reference>
<dbReference type="Pfam" id="PF02565">
    <property type="entry name" value="RecO_C"/>
    <property type="match status" value="1"/>
</dbReference>
<evidence type="ECO:0000256" key="7">
    <source>
        <dbReference type="HAMAP-Rule" id="MF_00201"/>
    </source>
</evidence>
<dbReference type="Gene3D" id="2.40.50.140">
    <property type="entry name" value="Nucleic acid-binding proteins"/>
    <property type="match status" value="1"/>
</dbReference>
<evidence type="ECO:0000256" key="1">
    <source>
        <dbReference type="ARBA" id="ARBA00007452"/>
    </source>
</evidence>
<evidence type="ECO:0000256" key="2">
    <source>
        <dbReference type="ARBA" id="ARBA00021310"/>
    </source>
</evidence>
<name>A0AB37UMW5_9CYAN</name>
<evidence type="ECO:0000256" key="4">
    <source>
        <dbReference type="ARBA" id="ARBA00023172"/>
    </source>
</evidence>
<evidence type="ECO:0000256" key="3">
    <source>
        <dbReference type="ARBA" id="ARBA00022763"/>
    </source>
</evidence>
<dbReference type="InterPro" id="IPR003717">
    <property type="entry name" value="RecO"/>
</dbReference>
<feature type="domain" description="DNA replication/recombination mediator RecO N-terminal" evidence="8">
    <location>
        <begin position="1"/>
        <end position="80"/>
    </location>
</feature>
<evidence type="ECO:0000256" key="6">
    <source>
        <dbReference type="ARBA" id="ARBA00033409"/>
    </source>
</evidence>
<dbReference type="GO" id="GO:0043590">
    <property type="term" value="C:bacterial nucleoid"/>
    <property type="evidence" value="ECO:0007669"/>
    <property type="project" value="TreeGrafter"/>
</dbReference>
<dbReference type="SUPFAM" id="SSF57863">
    <property type="entry name" value="ArfGap/RecO-like zinc finger"/>
    <property type="match status" value="1"/>
</dbReference>
<gene>
    <name evidence="7 9" type="primary">recO</name>
    <name evidence="9" type="ORF">DSM107010_19040</name>
</gene>
<comment type="caution">
    <text evidence="9">The sequence shown here is derived from an EMBL/GenBank/DDBJ whole genome shotgun (WGS) entry which is preliminary data.</text>
</comment>
<dbReference type="InterPro" id="IPR037278">
    <property type="entry name" value="ARFGAP/RecO"/>
</dbReference>
<dbReference type="GO" id="GO:0006302">
    <property type="term" value="P:double-strand break repair"/>
    <property type="evidence" value="ECO:0007669"/>
    <property type="project" value="TreeGrafter"/>
</dbReference>
<dbReference type="InterPro" id="IPR042242">
    <property type="entry name" value="RecO_C"/>
</dbReference>
<dbReference type="AlphaFoldDB" id="A0AB37UMW5"/>
<dbReference type="NCBIfam" id="TIGR00613">
    <property type="entry name" value="reco"/>
    <property type="match status" value="1"/>
</dbReference>
<dbReference type="HAMAP" id="MF_00201">
    <property type="entry name" value="RecO"/>
    <property type="match status" value="1"/>
</dbReference>
<dbReference type="Gene3D" id="1.20.1440.120">
    <property type="entry name" value="Recombination protein O, C-terminal domain"/>
    <property type="match status" value="1"/>
</dbReference>